<evidence type="ECO:0000313" key="4">
    <source>
        <dbReference type="Proteomes" id="UP001162131"/>
    </source>
</evidence>
<dbReference type="AlphaFoldDB" id="A0AAU9IIB2"/>
<dbReference type="SUPFAM" id="SSF48464">
    <property type="entry name" value="ENTH/VHS domain"/>
    <property type="match status" value="1"/>
</dbReference>
<evidence type="ECO:0000313" key="3">
    <source>
        <dbReference type="EMBL" id="CAG9312907.1"/>
    </source>
</evidence>
<reference evidence="3" key="1">
    <citation type="submission" date="2021-09" db="EMBL/GenBank/DDBJ databases">
        <authorList>
            <consortium name="AG Swart"/>
            <person name="Singh M."/>
            <person name="Singh A."/>
            <person name="Seah K."/>
            <person name="Emmerich C."/>
        </authorList>
    </citation>
    <scope>NUCLEOTIDE SEQUENCE</scope>
    <source>
        <strain evidence="3">ATCC30299</strain>
    </source>
</reference>
<feature type="compositionally biased region" description="Low complexity" evidence="1">
    <location>
        <begin position="421"/>
        <end position="434"/>
    </location>
</feature>
<dbReference type="GO" id="GO:0005886">
    <property type="term" value="C:plasma membrane"/>
    <property type="evidence" value="ECO:0007669"/>
    <property type="project" value="TreeGrafter"/>
</dbReference>
<organism evidence="3 4">
    <name type="scientific">Blepharisma stoltei</name>
    <dbReference type="NCBI Taxonomy" id="1481888"/>
    <lineage>
        <taxon>Eukaryota</taxon>
        <taxon>Sar</taxon>
        <taxon>Alveolata</taxon>
        <taxon>Ciliophora</taxon>
        <taxon>Postciliodesmatophora</taxon>
        <taxon>Heterotrichea</taxon>
        <taxon>Heterotrichida</taxon>
        <taxon>Blepharismidae</taxon>
        <taxon>Blepharisma</taxon>
    </lineage>
</organism>
<feature type="domain" description="ENTH" evidence="2">
    <location>
        <begin position="12"/>
        <end position="144"/>
    </location>
</feature>
<protein>
    <recommendedName>
        <fullName evidence="2">ENTH domain-containing protein</fullName>
    </recommendedName>
</protein>
<feature type="region of interest" description="Disordered" evidence="1">
    <location>
        <begin position="333"/>
        <end position="378"/>
    </location>
</feature>
<feature type="compositionally biased region" description="Low complexity" evidence="1">
    <location>
        <begin position="562"/>
        <end position="571"/>
    </location>
</feature>
<evidence type="ECO:0000259" key="2">
    <source>
        <dbReference type="PROSITE" id="PS50942"/>
    </source>
</evidence>
<feature type="compositionally biased region" description="Low complexity" evidence="1">
    <location>
        <begin position="502"/>
        <end position="513"/>
    </location>
</feature>
<dbReference type="GO" id="GO:0005768">
    <property type="term" value="C:endosome"/>
    <property type="evidence" value="ECO:0007669"/>
    <property type="project" value="TreeGrafter"/>
</dbReference>
<gene>
    <name evidence="3" type="ORF">BSTOLATCC_MIC7699</name>
</gene>
<dbReference type="InterPro" id="IPR008942">
    <property type="entry name" value="ENTH_VHS"/>
</dbReference>
<dbReference type="PANTHER" id="PTHR12276">
    <property type="entry name" value="EPSIN/ENT-RELATED"/>
    <property type="match status" value="1"/>
</dbReference>
<dbReference type="GO" id="GO:0006897">
    <property type="term" value="P:endocytosis"/>
    <property type="evidence" value="ECO:0007669"/>
    <property type="project" value="TreeGrafter"/>
</dbReference>
<dbReference type="InterPro" id="IPR013809">
    <property type="entry name" value="ENTH"/>
</dbReference>
<dbReference type="Pfam" id="PF01417">
    <property type="entry name" value="ENTH"/>
    <property type="match status" value="1"/>
</dbReference>
<proteinExistence type="predicted"/>
<name>A0AAU9IIB2_9CILI</name>
<dbReference type="PROSITE" id="PS50942">
    <property type="entry name" value="ENTH"/>
    <property type="match status" value="1"/>
</dbReference>
<feature type="region of interest" description="Disordered" evidence="1">
    <location>
        <begin position="215"/>
        <end position="275"/>
    </location>
</feature>
<dbReference type="GO" id="GO:0005543">
    <property type="term" value="F:phospholipid binding"/>
    <property type="evidence" value="ECO:0007669"/>
    <property type="project" value="TreeGrafter"/>
</dbReference>
<dbReference type="GO" id="GO:0030125">
    <property type="term" value="C:clathrin vesicle coat"/>
    <property type="evidence" value="ECO:0007669"/>
    <property type="project" value="TreeGrafter"/>
</dbReference>
<accession>A0AAU9IIB2</accession>
<feature type="compositionally biased region" description="Polar residues" evidence="1">
    <location>
        <begin position="435"/>
        <end position="452"/>
    </location>
</feature>
<feature type="region of interest" description="Disordered" evidence="1">
    <location>
        <begin position="640"/>
        <end position="660"/>
    </location>
</feature>
<feature type="compositionally biased region" description="Polar residues" evidence="1">
    <location>
        <begin position="333"/>
        <end position="359"/>
    </location>
</feature>
<dbReference type="SMART" id="SM00273">
    <property type="entry name" value="ENTH"/>
    <property type="match status" value="1"/>
</dbReference>
<feature type="compositionally biased region" description="Polar residues" evidence="1">
    <location>
        <begin position="240"/>
        <end position="275"/>
    </location>
</feature>
<comment type="caution">
    <text evidence="3">The sequence shown here is derived from an EMBL/GenBank/DDBJ whole genome shotgun (WGS) entry which is preliminary data.</text>
</comment>
<feature type="region of interest" description="Disordered" evidence="1">
    <location>
        <begin position="547"/>
        <end position="588"/>
    </location>
</feature>
<feature type="compositionally biased region" description="Polar residues" evidence="1">
    <location>
        <begin position="547"/>
        <end position="559"/>
    </location>
</feature>
<sequence>MESLKKAAVNFKDKLTKTGLERLIIESTMNDDAIPPKTTQLAIADRTISQIDIETIMRVLWENLKSPEREWKKINKTLCLIHSLLLSGSPRMVNELRDSAHKLKGFETFSYRENGVIEKGGPVRDKARQISYLLANAGLLEEERENSRRNREKYVGISSDEYGRSGNSSGYSGGYSGGYSSGSSSGYSGGYNSYENRSDSYNYQAPTNERVDKGYDQIFGNQSNNAPAYSGDESRYRNPGSGTTQNETYENYQPRQEQGIPSNGNNWPPQSSKAQTVPDIFTSVPVRRQEQYQYKQPDVELIHEENRQPINNFQQNSSQVPAQMSKDIFQPISSQFPKSQPTNQNLQPKQSIDNFQPIINNPPPTRAQVDIFQPKPTNDIFKPKPANDNFQPKPANDIFQPAINNLPSTRGQVDIFQPISQPSQQQSNPLPKQQDNMFKSLNTKPSPATVSQPDWTQEITNLSLKTTPSQPLQMLNLQTAPVLPSFPSVNISQGPSPQQNIPLYQSSSSQPPMQPYLSQPTVLPYQNVQSPLQLTILPGYQNNISQAPIKSYQPNNPHSPMQPVQQPYQPASSPPLQPQAYPAPPKSNIKIAHNLDTTSGISISQLKFSPSLVQSQVPQAQQKPEKPINLEDALLGLEDLSSSLSTSKEREKPQRNLGYL</sequence>
<dbReference type="PANTHER" id="PTHR12276:SF45">
    <property type="entry name" value="CLATHRIN INTERACTOR 1"/>
    <property type="match status" value="1"/>
</dbReference>
<evidence type="ECO:0000256" key="1">
    <source>
        <dbReference type="SAM" id="MobiDB-lite"/>
    </source>
</evidence>
<dbReference type="GO" id="GO:0030276">
    <property type="term" value="F:clathrin binding"/>
    <property type="evidence" value="ECO:0007669"/>
    <property type="project" value="TreeGrafter"/>
</dbReference>
<feature type="compositionally biased region" description="Polar residues" evidence="1">
    <location>
        <begin position="488"/>
        <end position="501"/>
    </location>
</feature>
<dbReference type="Proteomes" id="UP001162131">
    <property type="component" value="Unassembled WGS sequence"/>
</dbReference>
<dbReference type="Gene3D" id="1.25.40.90">
    <property type="match status" value="1"/>
</dbReference>
<keyword evidence="4" id="KW-1185">Reference proteome</keyword>
<feature type="region of interest" description="Disordered" evidence="1">
    <location>
        <begin position="488"/>
        <end position="513"/>
    </location>
</feature>
<feature type="region of interest" description="Disordered" evidence="1">
    <location>
        <begin position="421"/>
        <end position="452"/>
    </location>
</feature>
<dbReference type="CDD" id="cd03571">
    <property type="entry name" value="ENTH"/>
    <property type="match status" value="1"/>
</dbReference>
<feature type="compositionally biased region" description="Pro residues" evidence="1">
    <location>
        <begin position="572"/>
        <end position="585"/>
    </location>
</feature>
<dbReference type="EMBL" id="CAJZBQ010000009">
    <property type="protein sequence ID" value="CAG9312907.1"/>
    <property type="molecule type" value="Genomic_DNA"/>
</dbReference>